<dbReference type="Pfam" id="PF11060">
    <property type="entry name" value="DUF2861"/>
    <property type="match status" value="1"/>
</dbReference>
<keyword evidence="1" id="KW-0732">Signal</keyword>
<dbReference type="RefSeq" id="WP_261836200.1">
    <property type="nucleotide sequence ID" value="NZ_AP024882.1"/>
</dbReference>
<evidence type="ECO:0000313" key="2">
    <source>
        <dbReference type="EMBL" id="GAM57215.1"/>
    </source>
</evidence>
<dbReference type="EMBL" id="BBRZ01000047">
    <property type="protein sequence ID" value="GAM57215.1"/>
    <property type="molecule type" value="Genomic_DNA"/>
</dbReference>
<dbReference type="InterPro" id="IPR021290">
    <property type="entry name" value="DUF2861"/>
</dbReference>
<reference evidence="2 3" key="2">
    <citation type="submission" date="2015-01" db="EMBL/GenBank/DDBJ databases">
        <authorList>
            <consortium name="NBRP consortium"/>
            <person name="Sawabe T."/>
            <person name="Meirelles P."/>
            <person name="Feng G."/>
            <person name="Sayaka M."/>
            <person name="Hattori M."/>
            <person name="Ohkuma M."/>
        </authorList>
    </citation>
    <scope>NUCLEOTIDE SEQUENCE [LARGE SCALE GENOMIC DNA]</scope>
    <source>
        <strain evidence="3">JCM 19231</strain>
    </source>
</reference>
<accession>A0A0B8NRL0</accession>
<evidence type="ECO:0000256" key="1">
    <source>
        <dbReference type="SAM" id="SignalP"/>
    </source>
</evidence>
<evidence type="ECO:0008006" key="4">
    <source>
        <dbReference type="Google" id="ProtNLM"/>
    </source>
</evidence>
<dbReference type="AlphaFoldDB" id="A0A0B8NRL0"/>
<comment type="caution">
    <text evidence="2">The sequence shown here is derived from an EMBL/GenBank/DDBJ whole genome shotgun (WGS) entry which is preliminary data.</text>
</comment>
<protein>
    <recommendedName>
        <fullName evidence="4">DUF2861 domain-containing protein</fullName>
    </recommendedName>
</protein>
<sequence length="294" mass="33927">MKPAKLILACAALALPYCSVQAKWFEESNTVSKMHESLLNDDLNGMFDLMVHVWQQESEDYLRPHLDALLEQAVEKDCGKSLMNEGFPAWLDNVVINKNTIQRPGRTSYKVRINIESESTIKDVSLLRWPDSHISSEKQISQKVDIDTDNERQLHYTSKNYSLSSDLKSGLYQIIISDVNGESWKSWVILDSITPAQEVRWESRDSWAVDKKKLLNPSCPLPRQTVEVLEYSEGKYSRVWQKSYESRYPKQLPKNSVEPNRYLVSVSMVNSRWQGPIIIQEQNTISKTIDLTEE</sequence>
<dbReference type="Proteomes" id="UP000031671">
    <property type="component" value="Unassembled WGS sequence"/>
</dbReference>
<name>A0A0B8NRL0_9VIBR</name>
<feature type="chain" id="PRO_5002121390" description="DUF2861 domain-containing protein" evidence="1">
    <location>
        <begin position="23"/>
        <end position="294"/>
    </location>
</feature>
<proteinExistence type="predicted"/>
<keyword evidence="3" id="KW-1185">Reference proteome</keyword>
<gene>
    <name evidence="2" type="ORF">JCM19231_1656</name>
</gene>
<organism evidence="2 3">
    <name type="scientific">Vibrio ishigakensis</name>
    <dbReference type="NCBI Taxonomy" id="1481914"/>
    <lineage>
        <taxon>Bacteria</taxon>
        <taxon>Pseudomonadati</taxon>
        <taxon>Pseudomonadota</taxon>
        <taxon>Gammaproteobacteria</taxon>
        <taxon>Vibrionales</taxon>
        <taxon>Vibrionaceae</taxon>
        <taxon>Vibrio</taxon>
    </lineage>
</organism>
<feature type="signal peptide" evidence="1">
    <location>
        <begin position="1"/>
        <end position="22"/>
    </location>
</feature>
<reference evidence="2 3" key="1">
    <citation type="submission" date="2015-01" db="EMBL/GenBank/DDBJ databases">
        <title>Vibrio sp. C1 JCM 19231 whole genome shotgun sequence.</title>
        <authorList>
            <person name="Sawabe T."/>
            <person name="Meirelles P."/>
            <person name="Feng G."/>
            <person name="Sayaka M."/>
            <person name="Hattori M."/>
            <person name="Ohkuma M."/>
        </authorList>
    </citation>
    <scope>NUCLEOTIDE SEQUENCE [LARGE SCALE GENOMIC DNA]</scope>
    <source>
        <strain evidence="3">JCM 19231</strain>
    </source>
</reference>
<evidence type="ECO:0000313" key="3">
    <source>
        <dbReference type="Proteomes" id="UP000031671"/>
    </source>
</evidence>